<evidence type="ECO:0000259" key="1">
    <source>
        <dbReference type="Pfam" id="PF07463"/>
    </source>
</evidence>
<dbReference type="GO" id="GO:0016788">
    <property type="term" value="F:hydrolase activity, acting on ester bonds"/>
    <property type="evidence" value="ECO:0007669"/>
    <property type="project" value="InterPro"/>
</dbReference>
<sequence length="205" mass="23132">MRCVGCSRCCLGCVNVHHVVMSYLLSFGTSIMWSIIKDFPDYQVSDCGQVRSFRVRHDTTQETQNPGTIMTGFKDSRGYHSVILRKPNDSKPYRRSVRRLVATAFIPNPYSLSDVANNDGNASNNHKDNLRWATHRDNQMDMRKHGTIQDGEKSITCKITAEVAREIRTKAADMGRGAGVRLAKEYNLSTAQVSRIINGVRWAHL</sequence>
<organism evidence="2 3">
    <name type="scientific">Paracoccus denitrificans</name>
    <dbReference type="NCBI Taxonomy" id="266"/>
    <lineage>
        <taxon>Bacteria</taxon>
        <taxon>Pseudomonadati</taxon>
        <taxon>Pseudomonadota</taxon>
        <taxon>Alphaproteobacteria</taxon>
        <taxon>Rhodobacterales</taxon>
        <taxon>Paracoccaceae</taxon>
        <taxon>Paracoccus</taxon>
    </lineage>
</organism>
<dbReference type="AlphaFoldDB" id="A0A533I0D7"/>
<evidence type="ECO:0000313" key="2">
    <source>
        <dbReference type="EMBL" id="TKW65156.1"/>
    </source>
</evidence>
<dbReference type="InterPro" id="IPR010902">
    <property type="entry name" value="NUMOD4"/>
</dbReference>
<gene>
    <name evidence="2" type="ORF">DI616_15630</name>
</gene>
<proteinExistence type="predicted"/>
<name>A0A533I0D7_PARDE</name>
<dbReference type="Proteomes" id="UP000315344">
    <property type="component" value="Unassembled WGS sequence"/>
</dbReference>
<dbReference type="Gene3D" id="3.90.75.20">
    <property type="match status" value="1"/>
</dbReference>
<dbReference type="Pfam" id="PF07463">
    <property type="entry name" value="NUMOD4"/>
    <property type="match status" value="1"/>
</dbReference>
<evidence type="ECO:0000313" key="3">
    <source>
        <dbReference type="Proteomes" id="UP000315344"/>
    </source>
</evidence>
<dbReference type="SUPFAM" id="SSF54060">
    <property type="entry name" value="His-Me finger endonucleases"/>
    <property type="match status" value="1"/>
</dbReference>
<comment type="caution">
    <text evidence="2">The sequence shown here is derived from an EMBL/GenBank/DDBJ whole genome shotgun (WGS) entry which is preliminary data.</text>
</comment>
<accession>A0A533I0D7</accession>
<dbReference type="InterPro" id="IPR044925">
    <property type="entry name" value="His-Me_finger_sf"/>
</dbReference>
<reference evidence="2 3" key="1">
    <citation type="journal article" date="2017" name="Nat. Commun.">
        <title>In situ click chemistry generation of cyclooxygenase-2 inhibitors.</title>
        <authorList>
            <person name="Bhardwaj A."/>
            <person name="Kaur J."/>
            <person name="Wuest M."/>
            <person name="Wuest F."/>
        </authorList>
    </citation>
    <scope>NUCLEOTIDE SEQUENCE [LARGE SCALE GENOMIC DNA]</scope>
    <source>
        <strain evidence="2">S2_012_000_R3_94</strain>
    </source>
</reference>
<protein>
    <recommendedName>
        <fullName evidence="1">NUMOD4 domain-containing protein</fullName>
    </recommendedName>
</protein>
<dbReference type="EMBL" id="VAFL01000015">
    <property type="protein sequence ID" value="TKW65156.1"/>
    <property type="molecule type" value="Genomic_DNA"/>
</dbReference>
<feature type="domain" description="NUMOD4" evidence="1">
    <location>
        <begin position="33"/>
        <end position="85"/>
    </location>
</feature>